<accession>A0ABY2YZB5</accession>
<reference evidence="1" key="1">
    <citation type="submission" date="2019-06" db="EMBL/GenBank/DDBJ databases">
        <title>Mycoplasma neophronis type strain whole genome sequence.</title>
        <authorList>
            <person name="Spergser J."/>
        </authorList>
    </citation>
    <scope>NUCLEOTIDE SEQUENCE [LARGE SCALE GENOMIC DNA]</scope>
    <source>
        <strain evidence="1">DSM 24097</strain>
    </source>
</reference>
<proteinExistence type="predicted"/>
<evidence type="ECO:0000313" key="2">
    <source>
        <dbReference type="Proteomes" id="UP000316851"/>
    </source>
</evidence>
<keyword evidence="2" id="KW-1185">Reference proteome</keyword>
<dbReference type="RefSeq" id="WP_140915024.1">
    <property type="nucleotide sequence ID" value="NZ_VHHP01000008.1"/>
</dbReference>
<sequence>MNINSTFIQIIDHSILNNKLQQVYLLSCSTLNNFDNYLIEFINRVNHENFYKWNEIIFGDLYFCIDGSQKTISKQEVLDAMKLMNESNSNHNNKYKFLIIKNIENGTAQTLNSLLKFLENPPANLIVLMTTKQKSSVLKTIKSRAFLIDIKNTITLDEPNAAYTNYFILNNIDNENKKDDLIKLFSEFEVAIIASYKYPEQLLAHIATNMNKDNYAHLINFIKLIYQDILKYNIGNNDFVILRREDLKRKTFTNFSAFKAIEAFDEMLKSVRMNCNFNLQKAALIVNLEMIYGI</sequence>
<organism evidence="1 2">
    <name type="scientific">Metamycoplasma neophronis</name>
    <dbReference type="NCBI Taxonomy" id="872983"/>
    <lineage>
        <taxon>Bacteria</taxon>
        <taxon>Bacillati</taxon>
        <taxon>Mycoplasmatota</taxon>
        <taxon>Mycoplasmoidales</taxon>
        <taxon>Metamycoplasmataceae</taxon>
        <taxon>Metamycoplasma</taxon>
    </lineage>
</organism>
<gene>
    <name evidence="1" type="ORF">FJR74_02830</name>
</gene>
<dbReference type="InterPro" id="IPR027417">
    <property type="entry name" value="P-loop_NTPase"/>
</dbReference>
<evidence type="ECO:0000313" key="1">
    <source>
        <dbReference type="EMBL" id="TPR53369.1"/>
    </source>
</evidence>
<dbReference type="Proteomes" id="UP000316851">
    <property type="component" value="Unassembled WGS sequence"/>
</dbReference>
<dbReference type="SUPFAM" id="SSF52540">
    <property type="entry name" value="P-loop containing nucleoside triphosphate hydrolases"/>
    <property type="match status" value="1"/>
</dbReference>
<comment type="caution">
    <text evidence="1">The sequence shown here is derived from an EMBL/GenBank/DDBJ whole genome shotgun (WGS) entry which is preliminary data.</text>
</comment>
<dbReference type="Pfam" id="PF13177">
    <property type="entry name" value="DNA_pol3_delta2"/>
    <property type="match status" value="1"/>
</dbReference>
<name>A0ABY2YZB5_9BACT</name>
<protein>
    <submittedName>
        <fullName evidence="1">DNA polymerase III</fullName>
    </submittedName>
</protein>
<dbReference type="EMBL" id="VHHP01000008">
    <property type="protein sequence ID" value="TPR53369.1"/>
    <property type="molecule type" value="Genomic_DNA"/>
</dbReference>
<dbReference type="Gene3D" id="3.40.50.300">
    <property type="entry name" value="P-loop containing nucleotide triphosphate hydrolases"/>
    <property type="match status" value="1"/>
</dbReference>